<evidence type="ECO:0000256" key="2">
    <source>
        <dbReference type="ARBA" id="ARBA00008343"/>
    </source>
</evidence>
<dbReference type="GO" id="GO:0046872">
    <property type="term" value="F:metal ion binding"/>
    <property type="evidence" value="ECO:0007669"/>
    <property type="project" value="UniProtKB-KW"/>
</dbReference>
<keyword evidence="6" id="KW-0408">Iron</keyword>
<evidence type="ECO:0000256" key="7">
    <source>
        <dbReference type="ARBA" id="ARBA00023014"/>
    </source>
</evidence>
<comment type="cofactor">
    <cofactor evidence="1">
        <name>[4Fe-4S] cluster</name>
        <dbReference type="ChEBI" id="CHEBI:49883"/>
    </cofactor>
</comment>
<dbReference type="PANTHER" id="PTHR43286">
    <property type="entry name" value="ENDONUCLEASE III-LIKE PROTEIN 1"/>
    <property type="match status" value="1"/>
</dbReference>
<dbReference type="PROSITE" id="PS00764">
    <property type="entry name" value="ENDONUCLEASE_III_1"/>
    <property type="match status" value="1"/>
</dbReference>
<dbReference type="InterPro" id="IPR011257">
    <property type="entry name" value="DNA_glycosylase"/>
</dbReference>
<dbReference type="AlphaFoldDB" id="A0A6J4KAA1"/>
<dbReference type="CDD" id="cd00056">
    <property type="entry name" value="ENDO3c"/>
    <property type="match status" value="1"/>
</dbReference>
<keyword evidence="8" id="KW-0234">DNA repair</keyword>
<accession>A0A6J4KAA1</accession>
<dbReference type="Gene3D" id="1.10.340.30">
    <property type="entry name" value="Hypothetical protein, domain 2"/>
    <property type="match status" value="1"/>
</dbReference>
<keyword evidence="10" id="KW-0326">Glycosidase</keyword>
<dbReference type="GO" id="GO:0140078">
    <property type="term" value="F:class I DNA-(apurinic or apyrimidinic site) endonuclease activity"/>
    <property type="evidence" value="ECO:0007669"/>
    <property type="project" value="UniProtKB-EC"/>
</dbReference>
<dbReference type="InterPro" id="IPR023170">
    <property type="entry name" value="HhH_base_excis_C"/>
</dbReference>
<keyword evidence="12" id="KW-0255">Endonuclease</keyword>
<dbReference type="Pfam" id="PF00730">
    <property type="entry name" value="HhH-GPD"/>
    <property type="match status" value="1"/>
</dbReference>
<gene>
    <name evidence="12" type="ORF">AVDCRST_MAG11-724</name>
</gene>
<dbReference type="InterPro" id="IPR003265">
    <property type="entry name" value="HhH-GPD_domain"/>
</dbReference>
<dbReference type="EMBL" id="CADCTU010000154">
    <property type="protein sequence ID" value="CAA9299609.1"/>
    <property type="molecule type" value="Genomic_DNA"/>
</dbReference>
<evidence type="ECO:0000256" key="9">
    <source>
        <dbReference type="ARBA" id="ARBA00023239"/>
    </source>
</evidence>
<evidence type="ECO:0000256" key="3">
    <source>
        <dbReference type="ARBA" id="ARBA00022723"/>
    </source>
</evidence>
<evidence type="ECO:0000259" key="11">
    <source>
        <dbReference type="Pfam" id="PF00730"/>
    </source>
</evidence>
<dbReference type="PANTHER" id="PTHR43286:SF1">
    <property type="entry name" value="ENDONUCLEASE III-LIKE PROTEIN 1"/>
    <property type="match status" value="1"/>
</dbReference>
<keyword evidence="5" id="KW-0378">Hydrolase</keyword>
<evidence type="ECO:0000256" key="10">
    <source>
        <dbReference type="ARBA" id="ARBA00023295"/>
    </source>
</evidence>
<evidence type="ECO:0000256" key="4">
    <source>
        <dbReference type="ARBA" id="ARBA00022763"/>
    </source>
</evidence>
<dbReference type="SUPFAM" id="SSF48150">
    <property type="entry name" value="DNA-glycosylase"/>
    <property type="match status" value="1"/>
</dbReference>
<evidence type="ECO:0000256" key="5">
    <source>
        <dbReference type="ARBA" id="ARBA00022801"/>
    </source>
</evidence>
<evidence type="ECO:0000256" key="1">
    <source>
        <dbReference type="ARBA" id="ARBA00001966"/>
    </source>
</evidence>
<evidence type="ECO:0000313" key="12">
    <source>
        <dbReference type="EMBL" id="CAA9299609.1"/>
    </source>
</evidence>
<evidence type="ECO:0000256" key="8">
    <source>
        <dbReference type="ARBA" id="ARBA00023204"/>
    </source>
</evidence>
<keyword evidence="7" id="KW-0411">Iron-sulfur</keyword>
<sequence length="101" mass="11074">MSFKGVGPKCANLALGVATGTAGIAVDVHVHRVTNRWGYVAARTPEATMAALERVLPRRYWVEINRLLVPFGKHVCTGARPKCSTCPVLEYCRQVGVTEHR</sequence>
<keyword evidence="4" id="KW-0227">DNA damage</keyword>
<keyword evidence="9 12" id="KW-0456">Lyase</keyword>
<keyword evidence="12" id="KW-0540">Nuclease</keyword>
<dbReference type="GO" id="GO:0000703">
    <property type="term" value="F:oxidized pyrimidine nucleobase lesion DNA N-glycosylase activity"/>
    <property type="evidence" value="ECO:0007669"/>
    <property type="project" value="TreeGrafter"/>
</dbReference>
<comment type="similarity">
    <text evidence="2">Belongs to the Nth/MutY family.</text>
</comment>
<dbReference type="InterPro" id="IPR004035">
    <property type="entry name" value="Endouclease-III_FeS-bd_BS"/>
</dbReference>
<feature type="domain" description="HhH-GPD" evidence="11">
    <location>
        <begin position="21"/>
        <end position="57"/>
    </location>
</feature>
<name>A0A6J4KAA1_9BACT</name>
<dbReference type="Gene3D" id="1.10.1670.10">
    <property type="entry name" value="Helix-hairpin-Helix base-excision DNA repair enzymes (C-terminal)"/>
    <property type="match status" value="1"/>
</dbReference>
<proteinExistence type="inferred from homology"/>
<reference evidence="12" key="1">
    <citation type="submission" date="2020-02" db="EMBL/GenBank/DDBJ databases">
        <authorList>
            <person name="Meier V. D."/>
        </authorList>
    </citation>
    <scope>NUCLEOTIDE SEQUENCE</scope>
    <source>
        <strain evidence="12">AVDCRST_MAG11</strain>
    </source>
</reference>
<organism evidence="12">
    <name type="scientific">uncultured Gemmatimonadaceae bacterium</name>
    <dbReference type="NCBI Taxonomy" id="246130"/>
    <lineage>
        <taxon>Bacteria</taxon>
        <taxon>Pseudomonadati</taxon>
        <taxon>Gemmatimonadota</taxon>
        <taxon>Gemmatimonadia</taxon>
        <taxon>Gemmatimonadales</taxon>
        <taxon>Gemmatimonadaceae</taxon>
        <taxon>environmental samples</taxon>
    </lineage>
</organism>
<protein>
    <submittedName>
        <fullName evidence="12">Endonuclease III</fullName>
        <ecNumber evidence="12">4.2.99.18</ecNumber>
    </submittedName>
</protein>
<dbReference type="GO" id="GO:0006289">
    <property type="term" value="P:nucleotide-excision repair"/>
    <property type="evidence" value="ECO:0007669"/>
    <property type="project" value="TreeGrafter"/>
</dbReference>
<dbReference type="GO" id="GO:0051536">
    <property type="term" value="F:iron-sulfur cluster binding"/>
    <property type="evidence" value="ECO:0007669"/>
    <property type="project" value="UniProtKB-KW"/>
</dbReference>
<dbReference type="EC" id="4.2.99.18" evidence="12"/>
<dbReference type="GO" id="GO:0006285">
    <property type="term" value="P:base-excision repair, AP site formation"/>
    <property type="evidence" value="ECO:0007669"/>
    <property type="project" value="TreeGrafter"/>
</dbReference>
<keyword evidence="3" id="KW-0479">Metal-binding</keyword>
<evidence type="ECO:0000256" key="6">
    <source>
        <dbReference type="ARBA" id="ARBA00023004"/>
    </source>
</evidence>